<keyword evidence="2" id="KW-1185">Reference proteome</keyword>
<protein>
    <submittedName>
        <fullName evidence="1">Quercetin dioxygenase-like cupin family protein</fullName>
    </submittedName>
</protein>
<comment type="caution">
    <text evidence="1">The sequence shown here is derived from an EMBL/GenBank/DDBJ whole genome shotgun (WGS) entry which is preliminary data.</text>
</comment>
<dbReference type="InterPro" id="IPR011051">
    <property type="entry name" value="RmlC_Cupin_sf"/>
</dbReference>
<dbReference type="SUPFAM" id="SSF51182">
    <property type="entry name" value="RmlC-like cupins"/>
    <property type="match status" value="1"/>
</dbReference>
<proteinExistence type="predicted"/>
<dbReference type="CDD" id="cd02230">
    <property type="entry name" value="cupin_HP0902-like"/>
    <property type="match status" value="1"/>
</dbReference>
<evidence type="ECO:0000313" key="1">
    <source>
        <dbReference type="EMBL" id="MBP2450180.1"/>
    </source>
</evidence>
<dbReference type="PANTHER" id="PTHR37694">
    <property type="entry name" value="SLR8022 PROTEIN"/>
    <property type="match status" value="1"/>
</dbReference>
<dbReference type="Gene3D" id="2.60.120.10">
    <property type="entry name" value="Jelly Rolls"/>
    <property type="match status" value="1"/>
</dbReference>
<reference evidence="1 2" key="1">
    <citation type="submission" date="2021-03" db="EMBL/GenBank/DDBJ databases">
        <title>Sequencing the genomes of 1000 actinobacteria strains.</title>
        <authorList>
            <person name="Klenk H.-P."/>
        </authorList>
    </citation>
    <scope>NUCLEOTIDE SEQUENCE [LARGE SCALE GENOMIC DNA]</scope>
    <source>
        <strain evidence="1 2">DSM 46713</strain>
    </source>
</reference>
<dbReference type="RefSeq" id="WP_209912552.1">
    <property type="nucleotide sequence ID" value="NZ_JAGIOP010000001.1"/>
</dbReference>
<dbReference type="Proteomes" id="UP000694460">
    <property type="component" value="Unassembled WGS sequence"/>
</dbReference>
<dbReference type="PANTHER" id="PTHR37694:SF1">
    <property type="entry name" value="SLR8022 PROTEIN"/>
    <property type="match status" value="1"/>
</dbReference>
<organism evidence="1 2">
    <name type="scientific">Mycolicibacterium lutetiense</name>
    <dbReference type="NCBI Taxonomy" id="1641992"/>
    <lineage>
        <taxon>Bacteria</taxon>
        <taxon>Bacillati</taxon>
        <taxon>Actinomycetota</taxon>
        <taxon>Actinomycetes</taxon>
        <taxon>Mycobacteriales</taxon>
        <taxon>Mycobacteriaceae</taxon>
        <taxon>Mycolicibacterium</taxon>
    </lineage>
</organism>
<dbReference type="InterPro" id="IPR014710">
    <property type="entry name" value="RmlC-like_jellyroll"/>
</dbReference>
<evidence type="ECO:0000313" key="2">
    <source>
        <dbReference type="Proteomes" id="UP000694460"/>
    </source>
</evidence>
<sequence>MEKISLTAIARQQLSSARAASSGRSATTVYGGHEHQLRQTVIALKGDTGLDEHESPGEATLQVIEGRVKLATAEASWEGSPGDHIVIPRTRHSLHALEDSVVLLTVVKPHA</sequence>
<gene>
    <name evidence="1" type="ORF">JOF57_000065</name>
</gene>
<name>A0ABS4ZL14_9MYCO</name>
<accession>A0ABS4ZL14</accession>
<dbReference type="EMBL" id="JAGIOP010000001">
    <property type="protein sequence ID" value="MBP2450180.1"/>
    <property type="molecule type" value="Genomic_DNA"/>
</dbReference>